<gene>
    <name evidence="2" type="ORF">D6J04_07880</name>
    <name evidence="1" type="ORF">DB745_13150</name>
    <name evidence="3" type="ORF">DIZ81_11025</name>
</gene>
<dbReference type="EMBL" id="QCXM01000016">
    <property type="protein sequence ID" value="PUT45255.1"/>
    <property type="molecule type" value="Genomic_DNA"/>
</dbReference>
<reference evidence="2 5" key="3">
    <citation type="submission" date="2018-09" db="EMBL/GenBank/DDBJ databases">
        <title>Draft genome sequences of Legionella taurinensis isolated from water samples.</title>
        <authorList>
            <person name="Chakeri A."/>
            <person name="Allerberger F."/>
            <person name="Kundi M."/>
            <person name="Ruppitsch W."/>
            <person name="Schmid D."/>
        </authorList>
    </citation>
    <scope>NUCLEOTIDE SEQUENCE [LARGE SCALE GENOMIC DNA]</scope>
    <source>
        <strain evidence="2 5">4570-18-6</strain>
    </source>
</reference>
<dbReference type="Proteomes" id="UP000306421">
    <property type="component" value="Unassembled WGS sequence"/>
</dbReference>
<comment type="caution">
    <text evidence="2">The sequence shown here is derived from an EMBL/GenBank/DDBJ whole genome shotgun (WGS) entry which is preliminary data.</text>
</comment>
<organism evidence="2 5">
    <name type="scientific">Legionella taurinensis</name>
    <dbReference type="NCBI Taxonomy" id="70611"/>
    <lineage>
        <taxon>Bacteria</taxon>
        <taxon>Pseudomonadati</taxon>
        <taxon>Pseudomonadota</taxon>
        <taxon>Gammaproteobacteria</taxon>
        <taxon>Legionellales</taxon>
        <taxon>Legionellaceae</taxon>
        <taxon>Legionella</taxon>
    </lineage>
</organism>
<dbReference type="OrthoDB" id="5654326at2"/>
<dbReference type="AlphaFoldDB" id="A0A3A5L3X4"/>
<evidence type="ECO:0000313" key="6">
    <source>
        <dbReference type="Proteomes" id="UP000306421"/>
    </source>
</evidence>
<reference evidence="1 4" key="1">
    <citation type="submission" date="2018-04" db="EMBL/GenBank/DDBJ databases">
        <title>Whole genome sequence comparison of clinical and drinking water Legionella pneumophila isolates associated with the Flint Water Crisis.</title>
        <authorList>
            <person name="Garner E."/>
            <person name="Brown C."/>
            <person name="Schwake O."/>
            <person name="Coil D."/>
            <person name="Jospin G."/>
            <person name="Eisen J."/>
            <person name="Edwards M."/>
            <person name="Pruden A."/>
        </authorList>
    </citation>
    <scope>NUCLEOTIDE SEQUENCE [LARGE SCALE GENOMIC DNA]</scope>
    <source>
        <strain evidence="1 4">Genessee03</strain>
    </source>
</reference>
<reference evidence="3 6" key="2">
    <citation type="submission" date="2018-04" db="EMBL/GenBank/DDBJ databases">
        <title>Whole genome sequence comparison of clinical and drinking water Legionella pneumophila isolates.</title>
        <authorList>
            <person name="Garner E."/>
        </authorList>
    </citation>
    <scope>NUCLEOTIDE SEQUENCE [LARGE SCALE GENOMIC DNA]</scope>
    <source>
        <strain evidence="3 6">WH02</strain>
    </source>
</reference>
<dbReference type="EMBL" id="QZWB01000007">
    <property type="protein sequence ID" value="RJT46939.1"/>
    <property type="molecule type" value="Genomic_DNA"/>
</dbReference>
<evidence type="ECO:0000313" key="5">
    <source>
        <dbReference type="Proteomes" id="UP000270757"/>
    </source>
</evidence>
<dbReference type="RefSeq" id="WP_108294053.1">
    <property type="nucleotide sequence ID" value="NZ_CAAAIR010000008.1"/>
</dbReference>
<dbReference type="Proteomes" id="UP000270757">
    <property type="component" value="Unassembled WGS sequence"/>
</dbReference>
<keyword evidence="4" id="KW-1185">Reference proteome</keyword>
<evidence type="ECO:0000313" key="3">
    <source>
        <dbReference type="EMBL" id="TID41025.1"/>
    </source>
</evidence>
<dbReference type="EMBL" id="QFGG01000010">
    <property type="protein sequence ID" value="TID41025.1"/>
    <property type="molecule type" value="Genomic_DNA"/>
</dbReference>
<evidence type="ECO:0000313" key="1">
    <source>
        <dbReference type="EMBL" id="PUT45255.1"/>
    </source>
</evidence>
<accession>A0A3A5L3X4</accession>
<name>A0A3A5L3X4_9GAMM</name>
<dbReference type="GeneID" id="48946607"/>
<proteinExistence type="predicted"/>
<evidence type="ECO:0000313" key="4">
    <source>
        <dbReference type="Proteomes" id="UP000251035"/>
    </source>
</evidence>
<sequence>MISKEQAKQLLTTYGKALQALHDNIPHTNRSSGSFRPGRADSQIIPNLLQALHCIATGVPYKPTEFVQGLPNIERGSSDPQAAFVELSKQLNGHFLNHYAHTHPKRTQLAFELANFHHEATHHATGILREKETHKACADVLAKIKAFIAKHPNVDGLQKMNAIMAKNTSSPAMLAEIIALANDKKSDSAFTKAFHETFRKRDPAVEAFYQDIAKLDIKKTRSLHDYAALSENPPGLNRANTTRY</sequence>
<protein>
    <submittedName>
        <fullName evidence="2">Uncharacterized protein</fullName>
    </submittedName>
</protein>
<evidence type="ECO:0000313" key="2">
    <source>
        <dbReference type="EMBL" id="RJT46939.1"/>
    </source>
</evidence>
<dbReference type="Proteomes" id="UP000251035">
    <property type="component" value="Unassembled WGS sequence"/>
</dbReference>